<dbReference type="SUPFAM" id="SSF53098">
    <property type="entry name" value="Ribonuclease H-like"/>
    <property type="match status" value="2"/>
</dbReference>
<accession>A0A0M3IN38</accession>
<dbReference type="GO" id="GO:0003688">
    <property type="term" value="F:DNA replication origin binding"/>
    <property type="evidence" value="ECO:0007669"/>
    <property type="project" value="TreeGrafter"/>
</dbReference>
<dbReference type="GO" id="GO:0003887">
    <property type="term" value="F:DNA-directed DNA polymerase activity"/>
    <property type="evidence" value="ECO:0007669"/>
    <property type="project" value="TreeGrafter"/>
</dbReference>
<evidence type="ECO:0000313" key="3">
    <source>
        <dbReference type="Proteomes" id="UP000036681"/>
    </source>
</evidence>
<feature type="domain" description="DNA-directed DNA polymerase family B exonuclease" evidence="2">
    <location>
        <begin position="311"/>
        <end position="406"/>
    </location>
</feature>
<dbReference type="AlphaFoldDB" id="A0A0M3IN38"/>
<dbReference type="Pfam" id="PF03104">
    <property type="entry name" value="DNA_pol_B_exo1"/>
    <property type="match status" value="1"/>
</dbReference>
<dbReference type="Gene3D" id="2.40.50.730">
    <property type="match status" value="1"/>
</dbReference>
<proteinExistence type="predicted"/>
<dbReference type="GO" id="GO:0006272">
    <property type="term" value="P:leading strand elongation"/>
    <property type="evidence" value="ECO:0007669"/>
    <property type="project" value="TreeGrafter"/>
</dbReference>
<sequence length="434" mass="49533">MLSFKPEETVDNEPLPDVNSFARTHRSRAAPTTDVEKQKDLSQDVFALDWNERYLVFSMTSVADVSETVDVKEGLLETAAVDGSFIREDDDGRSLVRFYWLDAFEDPIKFPGTVYLFGRVINNSISESCCVIVRNVWRQVFFLPRETRFLKGIDSGEKVDFLEVNNEVQSLLKQIGVSIVKCRRFLNGIDSGEKVDFLEVNNEVQSLLKQIGVSIVKCRPTKRNFAFNDGIIPKNAEVLEVQYSSTFPKLSAEMKGDTFSHVFNTTATAMERLLLEVDMRGPSWMEITDYGNSFSTFPKLSAEMKGDTFSHVFNTTATAMERLLLEVDMRGPSWMEITDYVVSSPQQSYAKHEFIVDMERMKSLRVVECGDPMPTVTLMAINFTATMSDKKENEITMISFIVDSKCSLNKPTTVRNKLERYCHHDDLVYRRLEV</sequence>
<dbReference type="WBParaSite" id="ALUE_0002016601-mRNA-1">
    <property type="protein sequence ID" value="ALUE_0002016601-mRNA-1"/>
    <property type="gene ID" value="ALUE_0002016601"/>
</dbReference>
<evidence type="ECO:0000313" key="4">
    <source>
        <dbReference type="WBParaSite" id="ALUE_0002016601-mRNA-1"/>
    </source>
</evidence>
<reference evidence="4" key="1">
    <citation type="submission" date="2017-02" db="UniProtKB">
        <authorList>
            <consortium name="WormBaseParasite"/>
        </authorList>
    </citation>
    <scope>IDENTIFICATION</scope>
</reference>
<dbReference type="GO" id="GO:0003697">
    <property type="term" value="F:single-stranded DNA binding"/>
    <property type="evidence" value="ECO:0007669"/>
    <property type="project" value="TreeGrafter"/>
</dbReference>
<evidence type="ECO:0000259" key="2">
    <source>
        <dbReference type="Pfam" id="PF03104"/>
    </source>
</evidence>
<dbReference type="Gene3D" id="3.30.70.2820">
    <property type="match status" value="2"/>
</dbReference>
<dbReference type="InterPro" id="IPR006133">
    <property type="entry name" value="DNA-dir_DNA_pol_B_exonuc"/>
</dbReference>
<dbReference type="GO" id="GO:0003682">
    <property type="term" value="F:chromatin binding"/>
    <property type="evidence" value="ECO:0007669"/>
    <property type="project" value="TreeGrafter"/>
</dbReference>
<dbReference type="GO" id="GO:0006273">
    <property type="term" value="P:lagging strand elongation"/>
    <property type="evidence" value="ECO:0007669"/>
    <property type="project" value="TreeGrafter"/>
</dbReference>
<organism evidence="3 4">
    <name type="scientific">Ascaris lumbricoides</name>
    <name type="common">Giant roundworm</name>
    <dbReference type="NCBI Taxonomy" id="6252"/>
    <lineage>
        <taxon>Eukaryota</taxon>
        <taxon>Metazoa</taxon>
        <taxon>Ecdysozoa</taxon>
        <taxon>Nematoda</taxon>
        <taxon>Chromadorea</taxon>
        <taxon>Rhabditida</taxon>
        <taxon>Spirurina</taxon>
        <taxon>Ascaridomorpha</taxon>
        <taxon>Ascaridoidea</taxon>
        <taxon>Ascarididae</taxon>
        <taxon>Ascaris</taxon>
    </lineage>
</organism>
<dbReference type="GO" id="GO:1902975">
    <property type="term" value="P:mitotic DNA replication initiation"/>
    <property type="evidence" value="ECO:0007669"/>
    <property type="project" value="TreeGrafter"/>
</dbReference>
<dbReference type="Proteomes" id="UP000036681">
    <property type="component" value="Unplaced"/>
</dbReference>
<dbReference type="PANTHER" id="PTHR45861:SF1">
    <property type="entry name" value="DNA POLYMERASE ALPHA CATALYTIC SUBUNIT"/>
    <property type="match status" value="1"/>
</dbReference>
<keyword evidence="3" id="KW-1185">Reference proteome</keyword>
<dbReference type="PANTHER" id="PTHR45861">
    <property type="entry name" value="DNA POLYMERASE ALPHA CATALYTIC SUBUNIT"/>
    <property type="match status" value="1"/>
</dbReference>
<feature type="region of interest" description="Disordered" evidence="1">
    <location>
        <begin position="1"/>
        <end position="35"/>
    </location>
</feature>
<dbReference type="GO" id="GO:0005658">
    <property type="term" value="C:alpha DNA polymerase:primase complex"/>
    <property type="evidence" value="ECO:0007669"/>
    <property type="project" value="TreeGrafter"/>
</dbReference>
<name>A0A0M3IN38_ASCLU</name>
<dbReference type="InterPro" id="IPR012337">
    <property type="entry name" value="RNaseH-like_sf"/>
</dbReference>
<evidence type="ECO:0000256" key="1">
    <source>
        <dbReference type="SAM" id="MobiDB-lite"/>
    </source>
</evidence>
<protein>
    <submittedName>
        <fullName evidence="4">DNA_pol_B_exo1 domain-containing protein</fullName>
    </submittedName>
</protein>